<dbReference type="InterPro" id="IPR018108">
    <property type="entry name" value="MCP_transmembrane"/>
</dbReference>
<dbReference type="GeneID" id="17358687"/>
<feature type="repeat" description="Solcar" evidence="8">
    <location>
        <begin position="203"/>
        <end position="294"/>
    </location>
</feature>
<reference evidence="10 11" key="1">
    <citation type="journal article" date="2010" name="Plant Cell">
        <title>The Chlorella variabilis NC64A genome reveals adaptation to photosymbiosis, coevolution with viruses, and cryptic sex.</title>
        <authorList>
            <person name="Blanc G."/>
            <person name="Duncan G."/>
            <person name="Agarkova I."/>
            <person name="Borodovsky M."/>
            <person name="Gurnon J."/>
            <person name="Kuo A."/>
            <person name="Lindquist E."/>
            <person name="Lucas S."/>
            <person name="Pangilinan J."/>
            <person name="Polle J."/>
            <person name="Salamov A."/>
            <person name="Terry A."/>
            <person name="Yamada T."/>
            <person name="Dunigan D.D."/>
            <person name="Grigoriev I.V."/>
            <person name="Claverie J.M."/>
            <person name="Van Etten J.L."/>
        </authorList>
    </citation>
    <scope>NUCLEOTIDE SEQUENCE [LARGE SCALE GENOMIC DNA]</scope>
    <source>
        <strain evidence="10 11">NC64A</strain>
    </source>
</reference>
<dbReference type="Pfam" id="PF00153">
    <property type="entry name" value="Mito_carr"/>
    <property type="match status" value="3"/>
</dbReference>
<evidence type="ECO:0000256" key="9">
    <source>
        <dbReference type="RuleBase" id="RU000488"/>
    </source>
</evidence>
<keyword evidence="3 9" id="KW-0813">Transport</keyword>
<evidence type="ECO:0000256" key="4">
    <source>
        <dbReference type="ARBA" id="ARBA00022692"/>
    </source>
</evidence>
<evidence type="ECO:0000256" key="1">
    <source>
        <dbReference type="ARBA" id="ARBA00004141"/>
    </source>
</evidence>
<dbReference type="InParanoid" id="E1Z4S6"/>
<evidence type="ECO:0000256" key="8">
    <source>
        <dbReference type="PROSITE-ProRule" id="PRU00282"/>
    </source>
</evidence>
<sequence>MASASYRQPLPGERFAYGGLSCVISAIITNPVDLAKTRMQVYYAQQGAGSVVALAQPPRNGMAATLASITRHEGALGLMRGVTPSMLREASYSTIRYGAYEPIKQMLDGEHPAGGLPADVPLWKKIAAGGAAGALGAAGATPSDLIKAASAIYRQEGGLAGLYRGVYPTTVRAAILTASQLPVYDQTKHILLSHPATAGHAKEGPVLHFVCSMVAGLACALTTGPVDLIKTRYMAQQFCSQGKPQRYTGMVDCAMQTVRSGGVLSLWTGFMPAWIRIGPHTCISLLVFEWLRKQAGLAPI</sequence>
<dbReference type="OrthoDB" id="6703404at2759"/>
<keyword evidence="7 8" id="KW-0472">Membrane</keyword>
<gene>
    <name evidence="10" type="ORF">CHLNCDRAFT_48477</name>
</gene>
<dbReference type="PROSITE" id="PS50920">
    <property type="entry name" value="SOLCAR"/>
    <property type="match status" value="3"/>
</dbReference>
<dbReference type="PANTHER" id="PTHR45618">
    <property type="entry name" value="MITOCHONDRIAL DICARBOXYLATE CARRIER-RELATED"/>
    <property type="match status" value="1"/>
</dbReference>
<keyword evidence="5" id="KW-0677">Repeat</keyword>
<dbReference type="RefSeq" id="XP_005851209.1">
    <property type="nucleotide sequence ID" value="XM_005851147.1"/>
</dbReference>
<evidence type="ECO:0000256" key="3">
    <source>
        <dbReference type="ARBA" id="ARBA00022448"/>
    </source>
</evidence>
<dbReference type="KEGG" id="cvr:CHLNCDRAFT_48477"/>
<dbReference type="EMBL" id="GL433836">
    <property type="protein sequence ID" value="EFN59107.1"/>
    <property type="molecule type" value="Genomic_DNA"/>
</dbReference>
<dbReference type="OMA" id="CHLVSSM"/>
<dbReference type="InterPro" id="IPR023395">
    <property type="entry name" value="MCP_dom_sf"/>
</dbReference>
<keyword evidence="6" id="KW-1133">Transmembrane helix</keyword>
<dbReference type="eggNOG" id="KOG0753">
    <property type="taxonomic scope" value="Eukaryota"/>
</dbReference>
<dbReference type="GO" id="GO:0016020">
    <property type="term" value="C:membrane"/>
    <property type="evidence" value="ECO:0007669"/>
    <property type="project" value="UniProtKB-SubCell"/>
</dbReference>
<dbReference type="Proteomes" id="UP000008141">
    <property type="component" value="Unassembled WGS sequence"/>
</dbReference>
<evidence type="ECO:0000313" key="10">
    <source>
        <dbReference type="EMBL" id="EFN59107.1"/>
    </source>
</evidence>
<comment type="subcellular location">
    <subcellularLocation>
        <location evidence="1">Membrane</location>
        <topology evidence="1">Multi-pass membrane protein</topology>
    </subcellularLocation>
</comment>
<keyword evidence="4 8" id="KW-0812">Transmembrane</keyword>
<dbReference type="SUPFAM" id="SSF103506">
    <property type="entry name" value="Mitochondrial carrier"/>
    <property type="match status" value="1"/>
</dbReference>
<feature type="repeat" description="Solcar" evidence="8">
    <location>
        <begin position="120"/>
        <end position="190"/>
    </location>
</feature>
<dbReference type="InterPro" id="IPR050391">
    <property type="entry name" value="Mito_Metabolite_Transporter"/>
</dbReference>
<protein>
    <submittedName>
        <fullName evidence="10">Uncharacterized protein</fullName>
    </submittedName>
</protein>
<feature type="repeat" description="Solcar" evidence="8">
    <location>
        <begin position="13"/>
        <end position="106"/>
    </location>
</feature>
<organism evidence="11">
    <name type="scientific">Chlorella variabilis</name>
    <name type="common">Green alga</name>
    <dbReference type="NCBI Taxonomy" id="554065"/>
    <lineage>
        <taxon>Eukaryota</taxon>
        <taxon>Viridiplantae</taxon>
        <taxon>Chlorophyta</taxon>
        <taxon>core chlorophytes</taxon>
        <taxon>Trebouxiophyceae</taxon>
        <taxon>Chlorellales</taxon>
        <taxon>Chlorellaceae</taxon>
        <taxon>Chlorella clade</taxon>
        <taxon>Chlorella</taxon>
    </lineage>
</organism>
<evidence type="ECO:0000256" key="7">
    <source>
        <dbReference type="ARBA" id="ARBA00023136"/>
    </source>
</evidence>
<proteinExistence type="inferred from homology"/>
<accession>E1Z4S6</accession>
<evidence type="ECO:0000256" key="2">
    <source>
        <dbReference type="ARBA" id="ARBA00006375"/>
    </source>
</evidence>
<dbReference type="Gene3D" id="1.50.40.10">
    <property type="entry name" value="Mitochondrial carrier domain"/>
    <property type="match status" value="2"/>
</dbReference>
<name>E1Z4S6_CHLVA</name>
<evidence type="ECO:0000256" key="6">
    <source>
        <dbReference type="ARBA" id="ARBA00022989"/>
    </source>
</evidence>
<keyword evidence="11" id="KW-1185">Reference proteome</keyword>
<comment type="similarity">
    <text evidence="2 9">Belongs to the mitochondrial carrier (TC 2.A.29) family.</text>
</comment>
<dbReference type="AlphaFoldDB" id="E1Z4S6"/>
<evidence type="ECO:0000313" key="11">
    <source>
        <dbReference type="Proteomes" id="UP000008141"/>
    </source>
</evidence>
<evidence type="ECO:0000256" key="5">
    <source>
        <dbReference type="ARBA" id="ARBA00022737"/>
    </source>
</evidence>